<dbReference type="InterPro" id="IPR050584">
    <property type="entry name" value="Cholesterol_7-desaturase"/>
</dbReference>
<evidence type="ECO:0000259" key="6">
    <source>
        <dbReference type="PROSITE" id="PS51296"/>
    </source>
</evidence>
<dbReference type="RefSeq" id="WP_188071272.1">
    <property type="nucleotide sequence ID" value="NZ_BSPS01000025.1"/>
</dbReference>
<dbReference type="Pfam" id="PF00355">
    <property type="entry name" value="Rieske"/>
    <property type="match status" value="1"/>
</dbReference>
<organism evidence="7 8">
    <name type="scientific">Sphingobium jiangsuense</name>
    <dbReference type="NCBI Taxonomy" id="870476"/>
    <lineage>
        <taxon>Bacteria</taxon>
        <taxon>Pseudomonadati</taxon>
        <taxon>Pseudomonadota</taxon>
        <taxon>Alphaproteobacteria</taxon>
        <taxon>Sphingomonadales</taxon>
        <taxon>Sphingomonadaceae</taxon>
        <taxon>Sphingobium</taxon>
    </lineage>
</organism>
<evidence type="ECO:0000256" key="5">
    <source>
        <dbReference type="ARBA" id="ARBA00023014"/>
    </source>
</evidence>
<keyword evidence="7" id="KW-0489">Methyltransferase</keyword>
<evidence type="ECO:0000256" key="3">
    <source>
        <dbReference type="ARBA" id="ARBA00023002"/>
    </source>
</evidence>
<evidence type="ECO:0000313" key="7">
    <source>
        <dbReference type="EMBL" id="MBB3925712.1"/>
    </source>
</evidence>
<evidence type="ECO:0000256" key="2">
    <source>
        <dbReference type="ARBA" id="ARBA00022723"/>
    </source>
</evidence>
<dbReference type="Gene3D" id="2.102.10.10">
    <property type="entry name" value="Rieske [2Fe-2S] iron-sulphur domain"/>
    <property type="match status" value="1"/>
</dbReference>
<dbReference type="PANTHER" id="PTHR21266:SF60">
    <property type="entry name" value="3-KETOSTEROID-9-ALPHA-MONOOXYGENASE, OXYGENASE COMPONENT"/>
    <property type="match status" value="1"/>
</dbReference>
<dbReference type="CDD" id="cd08878">
    <property type="entry name" value="RHO_alpha_C_DMO-like"/>
    <property type="match status" value="1"/>
</dbReference>
<dbReference type="SUPFAM" id="SSF55961">
    <property type="entry name" value="Bet v1-like"/>
    <property type="match status" value="1"/>
</dbReference>
<sequence>MTYLRNCWYMAAWADEVGEAGLARTLLDQPIFLFRDADGAPQALLDRCPHRFAPLSMGEVAGGVVTCRYHGLAFDGTGACVHNPHGPVTRALATPSYPVAERHRAIWIWMGDPERADPDQIRDLGFLADAPDTAFNKGYVLGGGNYQLFVDNILDLSHTDYLHPDTLGGGSITRTRAKVEQRDDGIIKIMWDSYDDVPPPLVRSKMPEGVERADSWTHVEWSAPGVMKLVNGAVPAGTPREGAGNSINVHIMTPESERTTHYFFASTRDYALDDAELNEAIRRIRAQIFSTEDEPMIAAQQERIGAADFWDLKPALLRIDEGAVAVRRRLDTLIAAEQAEWQAETA</sequence>
<protein>
    <submittedName>
        <fullName evidence="7">Vanillate O-demethylase monooxygenase subunit</fullName>
        <ecNumber evidence="7">1.14.13.82</ecNumber>
    </submittedName>
</protein>
<feature type="domain" description="Rieske" evidence="6">
    <location>
        <begin position="8"/>
        <end position="108"/>
    </location>
</feature>
<keyword evidence="4" id="KW-0408">Iron</keyword>
<keyword evidence="5" id="KW-0411">Iron-sulfur</keyword>
<dbReference type="GO" id="GO:0046872">
    <property type="term" value="F:metal ion binding"/>
    <property type="evidence" value="ECO:0007669"/>
    <property type="project" value="UniProtKB-KW"/>
</dbReference>
<dbReference type="InterPro" id="IPR044043">
    <property type="entry name" value="VanA_C_cat"/>
</dbReference>
<name>A0A7W6BIR9_9SPHN</name>
<dbReference type="SUPFAM" id="SSF50022">
    <property type="entry name" value="ISP domain"/>
    <property type="match status" value="1"/>
</dbReference>
<evidence type="ECO:0000313" key="8">
    <source>
        <dbReference type="Proteomes" id="UP000571950"/>
    </source>
</evidence>
<keyword evidence="7" id="KW-0503">Monooxygenase</keyword>
<keyword evidence="2" id="KW-0479">Metal-binding</keyword>
<dbReference type="InterPro" id="IPR036922">
    <property type="entry name" value="Rieske_2Fe-2S_sf"/>
</dbReference>
<dbReference type="Gene3D" id="3.90.380.10">
    <property type="entry name" value="Naphthalene 1,2-dioxygenase Alpha Subunit, Chain A, domain 1"/>
    <property type="match status" value="1"/>
</dbReference>
<dbReference type="GO" id="GO:0018489">
    <property type="term" value="F:vanillate monooxygenase activity"/>
    <property type="evidence" value="ECO:0007669"/>
    <property type="project" value="UniProtKB-EC"/>
</dbReference>
<dbReference type="GO" id="GO:0051537">
    <property type="term" value="F:2 iron, 2 sulfur cluster binding"/>
    <property type="evidence" value="ECO:0007669"/>
    <property type="project" value="UniProtKB-KW"/>
</dbReference>
<keyword evidence="8" id="KW-1185">Reference proteome</keyword>
<dbReference type="Proteomes" id="UP000571950">
    <property type="component" value="Unassembled WGS sequence"/>
</dbReference>
<dbReference type="GO" id="GO:0032259">
    <property type="term" value="P:methylation"/>
    <property type="evidence" value="ECO:0007669"/>
    <property type="project" value="UniProtKB-KW"/>
</dbReference>
<dbReference type="PANTHER" id="PTHR21266">
    <property type="entry name" value="IRON-SULFUR DOMAIN CONTAINING PROTEIN"/>
    <property type="match status" value="1"/>
</dbReference>
<dbReference type="AlphaFoldDB" id="A0A7W6BIR9"/>
<dbReference type="PROSITE" id="PS51296">
    <property type="entry name" value="RIESKE"/>
    <property type="match status" value="1"/>
</dbReference>
<keyword evidence="1" id="KW-0001">2Fe-2S</keyword>
<evidence type="ECO:0000256" key="1">
    <source>
        <dbReference type="ARBA" id="ARBA00022714"/>
    </source>
</evidence>
<comment type="caution">
    <text evidence="7">The sequence shown here is derived from an EMBL/GenBank/DDBJ whole genome shotgun (WGS) entry which is preliminary data.</text>
</comment>
<dbReference type="Pfam" id="PF19112">
    <property type="entry name" value="VanA_C"/>
    <property type="match status" value="1"/>
</dbReference>
<accession>A0A7W6BIR9</accession>
<dbReference type="EMBL" id="JACIDT010000004">
    <property type="protein sequence ID" value="MBB3925712.1"/>
    <property type="molecule type" value="Genomic_DNA"/>
</dbReference>
<dbReference type="GO" id="GO:0008168">
    <property type="term" value="F:methyltransferase activity"/>
    <property type="evidence" value="ECO:0007669"/>
    <property type="project" value="UniProtKB-KW"/>
</dbReference>
<gene>
    <name evidence="7" type="ORF">GGR43_001427</name>
</gene>
<proteinExistence type="predicted"/>
<dbReference type="EC" id="1.14.13.82" evidence="7"/>
<evidence type="ECO:0000256" key="4">
    <source>
        <dbReference type="ARBA" id="ARBA00023004"/>
    </source>
</evidence>
<dbReference type="InterPro" id="IPR017941">
    <property type="entry name" value="Rieske_2Fe-2S"/>
</dbReference>
<reference evidence="7 8" key="1">
    <citation type="submission" date="2020-08" db="EMBL/GenBank/DDBJ databases">
        <title>Genomic Encyclopedia of Type Strains, Phase IV (KMG-IV): sequencing the most valuable type-strain genomes for metagenomic binning, comparative biology and taxonomic classification.</title>
        <authorList>
            <person name="Goeker M."/>
        </authorList>
    </citation>
    <scope>NUCLEOTIDE SEQUENCE [LARGE SCALE GENOMIC DNA]</scope>
    <source>
        <strain evidence="7 8">DSM 26189</strain>
    </source>
</reference>
<keyword evidence="3 7" id="KW-0560">Oxidoreductase</keyword>
<keyword evidence="7" id="KW-0808">Transferase</keyword>